<evidence type="ECO:0000259" key="3">
    <source>
        <dbReference type="Pfam" id="PF13505"/>
    </source>
</evidence>
<sequence>MKKVLLTAVAVFAFSFANAQEQEVSGFSQGSVFISGSVGFDSSTQGDAKSNDITFSPSFGYFVTENIALGARLDINSGSDDNGVAETKNSSFGANVFGRYYFTPASQFSVFGELAVGFGSGKFEPAVGPESKYNTFGVNAGVGVSYFLSSNFAIEAGWAGLGYNSEKADAPGAEAANTFGLNVDMSSLNLGLVYKF</sequence>
<dbReference type="SUPFAM" id="SSF56925">
    <property type="entry name" value="OMPA-like"/>
    <property type="match status" value="1"/>
</dbReference>
<evidence type="ECO:0000256" key="2">
    <source>
        <dbReference type="SAM" id="SignalP"/>
    </source>
</evidence>
<evidence type="ECO:0000313" key="5">
    <source>
        <dbReference type="Proteomes" id="UP001597549"/>
    </source>
</evidence>
<keyword evidence="1 2" id="KW-0732">Signal</keyword>
<gene>
    <name evidence="4" type="ORF">ACFSX9_15675</name>
</gene>
<feature type="signal peptide" evidence="2">
    <location>
        <begin position="1"/>
        <end position="19"/>
    </location>
</feature>
<dbReference type="Pfam" id="PF13505">
    <property type="entry name" value="OMP_b-brl"/>
    <property type="match status" value="1"/>
</dbReference>
<keyword evidence="5" id="KW-1185">Reference proteome</keyword>
<evidence type="ECO:0000256" key="1">
    <source>
        <dbReference type="ARBA" id="ARBA00022729"/>
    </source>
</evidence>
<dbReference type="InterPro" id="IPR027385">
    <property type="entry name" value="Beta-barrel_OMP"/>
</dbReference>
<name>A0ABW5ZB89_9FLAO</name>
<dbReference type="RefSeq" id="WP_379809398.1">
    <property type="nucleotide sequence ID" value="NZ_JBHUOL010000023.1"/>
</dbReference>
<evidence type="ECO:0000313" key="4">
    <source>
        <dbReference type="EMBL" id="MFD2910170.1"/>
    </source>
</evidence>
<feature type="chain" id="PRO_5045104844" evidence="2">
    <location>
        <begin position="20"/>
        <end position="196"/>
    </location>
</feature>
<dbReference type="EMBL" id="JBHUOL010000023">
    <property type="protein sequence ID" value="MFD2910170.1"/>
    <property type="molecule type" value="Genomic_DNA"/>
</dbReference>
<organism evidence="4 5">
    <name type="scientific">Flavobacterium ardleyense</name>
    <dbReference type="NCBI Taxonomy" id="2038737"/>
    <lineage>
        <taxon>Bacteria</taxon>
        <taxon>Pseudomonadati</taxon>
        <taxon>Bacteroidota</taxon>
        <taxon>Flavobacteriia</taxon>
        <taxon>Flavobacteriales</taxon>
        <taxon>Flavobacteriaceae</taxon>
        <taxon>Flavobacterium</taxon>
    </lineage>
</organism>
<proteinExistence type="predicted"/>
<comment type="caution">
    <text evidence="4">The sequence shown here is derived from an EMBL/GenBank/DDBJ whole genome shotgun (WGS) entry which is preliminary data.</text>
</comment>
<dbReference type="InterPro" id="IPR011250">
    <property type="entry name" value="OMP/PagP_B-barrel"/>
</dbReference>
<dbReference type="Gene3D" id="2.40.160.20">
    <property type="match status" value="1"/>
</dbReference>
<protein>
    <submittedName>
        <fullName evidence="4">Outer membrane beta-barrel protein</fullName>
    </submittedName>
</protein>
<reference evidence="5" key="1">
    <citation type="journal article" date="2019" name="Int. J. Syst. Evol. Microbiol.">
        <title>The Global Catalogue of Microorganisms (GCM) 10K type strain sequencing project: providing services to taxonomists for standard genome sequencing and annotation.</title>
        <authorList>
            <consortium name="The Broad Institute Genomics Platform"/>
            <consortium name="The Broad Institute Genome Sequencing Center for Infectious Disease"/>
            <person name="Wu L."/>
            <person name="Ma J."/>
        </authorList>
    </citation>
    <scope>NUCLEOTIDE SEQUENCE [LARGE SCALE GENOMIC DNA]</scope>
    <source>
        <strain evidence="5">KCTC 52644</strain>
    </source>
</reference>
<accession>A0ABW5ZB89</accession>
<dbReference type="Proteomes" id="UP001597549">
    <property type="component" value="Unassembled WGS sequence"/>
</dbReference>
<feature type="domain" description="Outer membrane protein beta-barrel" evidence="3">
    <location>
        <begin position="7"/>
        <end position="196"/>
    </location>
</feature>